<dbReference type="RefSeq" id="WP_164200369.1">
    <property type="nucleotide sequence ID" value="NZ_JAAGMP010000304.1"/>
</dbReference>
<sequence length="310" mass="32022">MSSTTPDPTGLGAVTVGVDASAPARDAALWAAEEADRRGRPLHVVHAADTDGRSLYVRADTIQAVREAGRDLLADTAEAVGRRHPDLVVTTELSRLDPVSGLRAAAGDRGTIVVGSRGLGGFGALMLGSVGLGVAARTGVPVIVVRGEKDRPATGVVTAAVHGASDLGWLMVPAAEARIRKASLRLLSVCNVLAHVGTVTTMLDSLGEVADQQVRDVAAMAEQIQARYPGLTVTHHVETGASVPGILVDASEHTDLMVLCSRRRLLGGGSTLGRVSHAVLHHAHCPVEIVPPGHEDIAGQEDTALEGQVT</sequence>
<accession>A0A7K3RRH5</accession>
<dbReference type="PANTHER" id="PTHR46268:SF6">
    <property type="entry name" value="UNIVERSAL STRESS PROTEIN UP12"/>
    <property type="match status" value="1"/>
</dbReference>
<proteinExistence type="inferred from homology"/>
<dbReference type="Pfam" id="PF00582">
    <property type="entry name" value="Usp"/>
    <property type="match status" value="2"/>
</dbReference>
<dbReference type="SUPFAM" id="SSF52402">
    <property type="entry name" value="Adenine nucleotide alpha hydrolases-like"/>
    <property type="match status" value="2"/>
</dbReference>
<dbReference type="Gene3D" id="3.40.50.620">
    <property type="entry name" value="HUPs"/>
    <property type="match status" value="2"/>
</dbReference>
<dbReference type="InterPro" id="IPR006015">
    <property type="entry name" value="Universal_stress_UspA"/>
</dbReference>
<organism evidence="3 4">
    <name type="scientific">Streptomyces parvus</name>
    <dbReference type="NCBI Taxonomy" id="66428"/>
    <lineage>
        <taxon>Bacteria</taxon>
        <taxon>Bacillati</taxon>
        <taxon>Actinomycetota</taxon>
        <taxon>Actinomycetes</taxon>
        <taxon>Kitasatosporales</taxon>
        <taxon>Streptomycetaceae</taxon>
        <taxon>Streptomyces</taxon>
    </lineage>
</organism>
<name>A0A7K3RRH5_9ACTN</name>
<dbReference type="InterPro" id="IPR006016">
    <property type="entry name" value="UspA"/>
</dbReference>
<evidence type="ECO:0000259" key="2">
    <source>
        <dbReference type="Pfam" id="PF00582"/>
    </source>
</evidence>
<dbReference type="Proteomes" id="UP000469670">
    <property type="component" value="Unassembled WGS sequence"/>
</dbReference>
<evidence type="ECO:0000256" key="1">
    <source>
        <dbReference type="ARBA" id="ARBA00008791"/>
    </source>
</evidence>
<reference evidence="3 4" key="1">
    <citation type="submission" date="2020-01" db="EMBL/GenBank/DDBJ databases">
        <title>Insect and environment-associated Actinomycetes.</title>
        <authorList>
            <person name="Currrie C."/>
            <person name="Chevrette M."/>
            <person name="Carlson C."/>
            <person name="Stubbendieck R."/>
            <person name="Wendt-Pienkowski E."/>
        </authorList>
    </citation>
    <scope>NUCLEOTIDE SEQUENCE [LARGE SCALE GENOMIC DNA]</scope>
    <source>
        <strain evidence="3 4">SID7590</strain>
    </source>
</reference>
<dbReference type="PANTHER" id="PTHR46268">
    <property type="entry name" value="STRESS RESPONSE PROTEIN NHAX"/>
    <property type="match status" value="1"/>
</dbReference>
<comment type="caution">
    <text evidence="3">The sequence shown here is derived from an EMBL/GenBank/DDBJ whole genome shotgun (WGS) entry which is preliminary data.</text>
</comment>
<feature type="domain" description="UspA" evidence="2">
    <location>
        <begin position="175"/>
        <end position="291"/>
    </location>
</feature>
<feature type="domain" description="UspA" evidence="2">
    <location>
        <begin position="14"/>
        <end position="146"/>
    </location>
</feature>
<evidence type="ECO:0000313" key="4">
    <source>
        <dbReference type="Proteomes" id="UP000469670"/>
    </source>
</evidence>
<dbReference type="InterPro" id="IPR014729">
    <property type="entry name" value="Rossmann-like_a/b/a_fold"/>
</dbReference>
<dbReference type="PRINTS" id="PR01438">
    <property type="entry name" value="UNVRSLSTRESS"/>
</dbReference>
<dbReference type="EMBL" id="JAAGMP010000304">
    <property type="protein sequence ID" value="NEC17795.1"/>
    <property type="molecule type" value="Genomic_DNA"/>
</dbReference>
<dbReference type="AlphaFoldDB" id="A0A7K3RRH5"/>
<protein>
    <submittedName>
        <fullName evidence="3">Universal stress protein</fullName>
    </submittedName>
</protein>
<gene>
    <name evidence="3" type="ORF">G3I50_05885</name>
</gene>
<evidence type="ECO:0000313" key="3">
    <source>
        <dbReference type="EMBL" id="NEC17795.1"/>
    </source>
</evidence>
<comment type="similarity">
    <text evidence="1">Belongs to the universal stress protein A family.</text>
</comment>